<organism evidence="1">
    <name type="scientific">Rheinheimera sp. BAL341</name>
    <dbReference type="NCBI Taxonomy" id="1708203"/>
    <lineage>
        <taxon>Bacteria</taxon>
        <taxon>Pseudomonadati</taxon>
        <taxon>Pseudomonadota</taxon>
        <taxon>Gammaproteobacteria</taxon>
        <taxon>Chromatiales</taxon>
        <taxon>Chromatiaceae</taxon>
        <taxon>Rheinheimera</taxon>
    </lineage>
</organism>
<dbReference type="AlphaFoldDB" id="A0A486XI74"/>
<sequence length="73" mass="8431">MYGFFYLTEQNIANSKPTNHKIDNNIARSRQNSSQFNPAYFVPVRKAQQMKKVTTENIYVIVYIGLKNSSQLA</sequence>
<name>A0A486XI74_9GAMM</name>
<dbReference type="EMBL" id="CAAJGR010000050">
    <property type="protein sequence ID" value="VHO01854.1"/>
    <property type="molecule type" value="Genomic_DNA"/>
</dbReference>
<accession>A0A486XI74</accession>
<gene>
    <name evidence="1" type="ORF">BAL341_428</name>
</gene>
<evidence type="ECO:0000313" key="1">
    <source>
        <dbReference type="EMBL" id="VHO01854.1"/>
    </source>
</evidence>
<reference evidence="1" key="1">
    <citation type="submission" date="2019-04" db="EMBL/GenBank/DDBJ databases">
        <authorList>
            <person name="Brambilla D."/>
        </authorList>
    </citation>
    <scope>NUCLEOTIDE SEQUENCE</scope>
    <source>
        <strain evidence="1">BAL1</strain>
    </source>
</reference>
<protein>
    <submittedName>
        <fullName evidence="1">Uncharacterized protein</fullName>
    </submittedName>
</protein>
<proteinExistence type="predicted"/>